<evidence type="ECO:0000256" key="9">
    <source>
        <dbReference type="ARBA" id="ARBA00023242"/>
    </source>
</evidence>
<dbReference type="PRINTS" id="PR00025">
    <property type="entry name" value="ANTENNAPEDIA"/>
</dbReference>
<feature type="domain" description="Homeobox" evidence="14">
    <location>
        <begin position="162"/>
        <end position="222"/>
    </location>
</feature>
<dbReference type="SUPFAM" id="SSF46689">
    <property type="entry name" value="Homeodomain-like"/>
    <property type="match status" value="1"/>
</dbReference>
<dbReference type="InParanoid" id="G3P493"/>
<evidence type="ECO:0000256" key="6">
    <source>
        <dbReference type="ARBA" id="ARBA00023125"/>
    </source>
</evidence>
<reference evidence="15" key="3">
    <citation type="submission" date="2025-09" db="UniProtKB">
        <authorList>
            <consortium name="Ensembl"/>
        </authorList>
    </citation>
    <scope>IDENTIFICATION</scope>
</reference>
<dbReference type="GO" id="GO:0000978">
    <property type="term" value="F:RNA polymerase II cis-regulatory region sequence-specific DNA binding"/>
    <property type="evidence" value="ECO:0007669"/>
    <property type="project" value="TreeGrafter"/>
</dbReference>
<dbReference type="PANTHER" id="PTHR45771">
    <property type="entry name" value="HOMEOTIC PROTEIN DEFORMED"/>
    <property type="match status" value="1"/>
</dbReference>
<keyword evidence="4" id="KW-0217">Developmental protein</keyword>
<keyword evidence="5" id="KW-0805">Transcription regulation</keyword>
<keyword evidence="6 10" id="KW-0238">DNA-binding</keyword>
<evidence type="ECO:0000256" key="10">
    <source>
        <dbReference type="PROSITE-ProRule" id="PRU00108"/>
    </source>
</evidence>
<dbReference type="STRING" id="69293.ENSGACP00000012416"/>
<dbReference type="AlphaFoldDB" id="G3P493"/>
<dbReference type="eggNOG" id="KOG0489">
    <property type="taxonomic scope" value="Eukaryota"/>
</dbReference>
<dbReference type="InterPro" id="IPR020479">
    <property type="entry name" value="HD_metazoa"/>
</dbReference>
<dbReference type="KEGG" id="gat:120829408"/>
<dbReference type="OMA" id="TSPNTMF"/>
<evidence type="ECO:0000256" key="12">
    <source>
        <dbReference type="RuleBase" id="RU004442"/>
    </source>
</evidence>
<dbReference type="InterPro" id="IPR017995">
    <property type="entry name" value="Homeobox_antennapedia"/>
</dbReference>
<evidence type="ECO:0000256" key="11">
    <source>
        <dbReference type="RuleBase" id="RU000682"/>
    </source>
</evidence>
<comment type="function">
    <text evidence="1">Sequence-specific transcription factor which is part of a developmental regulatory system that provides cells with specific positional identities on the anterior-posterior axis.</text>
</comment>
<dbReference type="GO" id="GO:0045944">
    <property type="term" value="P:positive regulation of transcription by RNA polymerase II"/>
    <property type="evidence" value="ECO:0007669"/>
    <property type="project" value="TreeGrafter"/>
</dbReference>
<proteinExistence type="inferred from homology"/>
<keyword evidence="8" id="KW-0804">Transcription</keyword>
<dbReference type="InterPro" id="IPR001827">
    <property type="entry name" value="Homeobox_Antennapedia_CS"/>
</dbReference>
<evidence type="ECO:0000256" key="3">
    <source>
        <dbReference type="ARBA" id="ARBA00009107"/>
    </source>
</evidence>
<protein>
    <submittedName>
        <fullName evidence="15">Homeobox C5a</fullName>
    </submittedName>
</protein>
<evidence type="ECO:0000256" key="5">
    <source>
        <dbReference type="ARBA" id="ARBA00023015"/>
    </source>
</evidence>
<feature type="DNA-binding region" description="Homeobox" evidence="10">
    <location>
        <begin position="164"/>
        <end position="223"/>
    </location>
</feature>
<dbReference type="GeneTree" id="ENSGT00940000161023"/>
<dbReference type="SMART" id="SM00389">
    <property type="entry name" value="HOX"/>
    <property type="match status" value="1"/>
</dbReference>
<evidence type="ECO:0000259" key="14">
    <source>
        <dbReference type="PROSITE" id="PS50071"/>
    </source>
</evidence>
<dbReference type="Gene3D" id="1.10.10.60">
    <property type="entry name" value="Homeodomain-like"/>
    <property type="match status" value="1"/>
</dbReference>
<dbReference type="GO" id="GO:0048704">
    <property type="term" value="P:embryonic skeletal system morphogenesis"/>
    <property type="evidence" value="ECO:0007669"/>
    <property type="project" value="TreeGrafter"/>
</dbReference>
<dbReference type="FunFam" id="1.10.10.60:FF:000055">
    <property type="entry name" value="Homeobox protein Hox-A5"/>
    <property type="match status" value="1"/>
</dbReference>
<dbReference type="InterPro" id="IPR001356">
    <property type="entry name" value="HD"/>
</dbReference>
<dbReference type="PANTHER" id="PTHR45771:SF13">
    <property type="entry name" value="HOMEOBOX C5"/>
    <property type="match status" value="1"/>
</dbReference>
<evidence type="ECO:0000256" key="1">
    <source>
        <dbReference type="ARBA" id="ARBA00003263"/>
    </source>
</evidence>
<keyword evidence="9 10" id="KW-0539">Nucleus</keyword>
<dbReference type="PROSITE" id="PS00032">
    <property type="entry name" value="ANTENNAPEDIA"/>
    <property type="match status" value="1"/>
</dbReference>
<feature type="region of interest" description="Disordered" evidence="13">
    <location>
        <begin position="103"/>
        <end position="147"/>
    </location>
</feature>
<dbReference type="GO" id="GO:0001708">
    <property type="term" value="P:cell fate specification"/>
    <property type="evidence" value="ECO:0007669"/>
    <property type="project" value="UniProtKB-ARBA"/>
</dbReference>
<dbReference type="RefSeq" id="XP_040049403.1">
    <property type="nucleotide sequence ID" value="XM_040193469.1"/>
</dbReference>
<feature type="compositionally biased region" description="Polar residues" evidence="13">
    <location>
        <begin position="135"/>
        <end position="147"/>
    </location>
</feature>
<keyword evidence="16" id="KW-1185">Reference proteome</keyword>
<evidence type="ECO:0000256" key="7">
    <source>
        <dbReference type="ARBA" id="ARBA00023155"/>
    </source>
</evidence>
<name>G3P493_GASAC</name>
<dbReference type="InterPro" id="IPR009057">
    <property type="entry name" value="Homeodomain-like_sf"/>
</dbReference>
<reference evidence="15 16" key="1">
    <citation type="journal article" date="2021" name="G3 (Bethesda)">
        <title>Improved contiguity of the threespine stickleback genome using long-read sequencing.</title>
        <authorList>
            <person name="Nath S."/>
            <person name="Shaw D.E."/>
            <person name="White M.A."/>
        </authorList>
    </citation>
    <scope>NUCLEOTIDE SEQUENCE [LARGE SCALE GENOMIC DNA]</scope>
    <source>
        <strain evidence="15 16">Lake Benthic</strain>
    </source>
</reference>
<organism evidence="15 16">
    <name type="scientific">Gasterosteus aculeatus aculeatus</name>
    <name type="common">three-spined stickleback</name>
    <dbReference type="NCBI Taxonomy" id="481459"/>
    <lineage>
        <taxon>Eukaryota</taxon>
        <taxon>Metazoa</taxon>
        <taxon>Chordata</taxon>
        <taxon>Craniata</taxon>
        <taxon>Vertebrata</taxon>
        <taxon>Euteleostomi</taxon>
        <taxon>Actinopterygii</taxon>
        <taxon>Neopterygii</taxon>
        <taxon>Teleostei</taxon>
        <taxon>Neoteleostei</taxon>
        <taxon>Acanthomorphata</taxon>
        <taxon>Eupercaria</taxon>
        <taxon>Perciformes</taxon>
        <taxon>Cottioidei</taxon>
        <taxon>Gasterosteales</taxon>
        <taxon>Gasterosteidae</taxon>
        <taxon>Gasterosteus</taxon>
    </lineage>
</organism>
<evidence type="ECO:0000313" key="15">
    <source>
        <dbReference type="Ensembl" id="ENSGACP00000012416.1"/>
    </source>
</evidence>
<dbReference type="GO" id="GO:0005654">
    <property type="term" value="C:nucleoplasm"/>
    <property type="evidence" value="ECO:0007669"/>
    <property type="project" value="TreeGrafter"/>
</dbReference>
<dbReference type="PROSITE" id="PS50071">
    <property type="entry name" value="HOMEOBOX_2"/>
    <property type="match status" value="1"/>
</dbReference>
<dbReference type="Bgee" id="ENSGACG00000009416">
    <property type="expression patterns" value="Expressed in embryo and 1 other cell type or tissue"/>
</dbReference>
<dbReference type="PRINTS" id="PR00024">
    <property type="entry name" value="HOMEOBOX"/>
</dbReference>
<dbReference type="InterPro" id="IPR050609">
    <property type="entry name" value="Antp_homeobox_Deformed_sf"/>
</dbReference>
<evidence type="ECO:0000256" key="13">
    <source>
        <dbReference type="SAM" id="MobiDB-lite"/>
    </source>
</evidence>
<evidence type="ECO:0000256" key="8">
    <source>
        <dbReference type="ARBA" id="ARBA00023163"/>
    </source>
</evidence>
<dbReference type="GeneID" id="120829408"/>
<dbReference type="Pfam" id="PF00046">
    <property type="entry name" value="Homeodomain"/>
    <property type="match status" value="1"/>
</dbReference>
<dbReference type="CDD" id="cd00086">
    <property type="entry name" value="homeodomain"/>
    <property type="match status" value="1"/>
</dbReference>
<evidence type="ECO:0000256" key="4">
    <source>
        <dbReference type="ARBA" id="ARBA00022473"/>
    </source>
</evidence>
<dbReference type="GO" id="GO:0009952">
    <property type="term" value="P:anterior/posterior pattern specification"/>
    <property type="evidence" value="ECO:0007669"/>
    <property type="project" value="TreeGrafter"/>
</dbReference>
<dbReference type="FunCoup" id="G3P493">
    <property type="interactions" value="120"/>
</dbReference>
<dbReference type="OrthoDB" id="6159439at2759"/>
<comment type="subcellular location">
    <subcellularLocation>
        <location evidence="2 10 11">Nucleus</location>
    </subcellularLocation>
</comment>
<dbReference type="Proteomes" id="UP000007635">
    <property type="component" value="Chromosome XII"/>
</dbReference>
<evidence type="ECO:0000256" key="2">
    <source>
        <dbReference type="ARBA" id="ARBA00004123"/>
    </source>
</evidence>
<dbReference type="InterPro" id="IPR017970">
    <property type="entry name" value="Homeobox_CS"/>
</dbReference>
<keyword evidence="7 10" id="KW-0371">Homeobox</keyword>
<evidence type="ECO:0000313" key="16">
    <source>
        <dbReference type="Proteomes" id="UP000007635"/>
    </source>
</evidence>
<accession>G3P493</accession>
<dbReference type="Ensembl" id="ENSGACT00000012440.2">
    <property type="protein sequence ID" value="ENSGACP00000012416.1"/>
    <property type="gene ID" value="ENSGACG00000009416.2"/>
</dbReference>
<sequence>MSSYVDSCNLRQTSETTSPNTMFSFDLSGRASSRFEGVNVSGIFTCPVPTTSAEREEVKSSLRGNADTPLPPGPQITMVSGSSSENASAFGYGGGTLLGLGAQGDAERGAKSGGNQSQEGERDAVNAQAVKRHSASASQLQDSEQQPQIYPWMTKLHMSHESEGKRSRTSYTRYQTLELEKEFHFNRYLSRRRRVEIAHTLCLNERQIKIWFQNRRMKWKKDSKVKVKE</sequence>
<comment type="similarity">
    <text evidence="3 12">Belongs to the Antp homeobox family.</text>
</comment>
<dbReference type="PROSITE" id="PS00027">
    <property type="entry name" value="HOMEOBOX_1"/>
    <property type="match status" value="1"/>
</dbReference>
<dbReference type="CTD" id="30379"/>
<dbReference type="GO" id="GO:0000981">
    <property type="term" value="F:DNA-binding transcription factor activity, RNA polymerase II-specific"/>
    <property type="evidence" value="ECO:0007669"/>
    <property type="project" value="InterPro"/>
</dbReference>
<reference evidence="15" key="2">
    <citation type="submission" date="2025-08" db="UniProtKB">
        <authorList>
            <consortium name="Ensembl"/>
        </authorList>
    </citation>
    <scope>IDENTIFICATION</scope>
</reference>